<evidence type="ECO:0000256" key="4">
    <source>
        <dbReference type="PIRSR" id="PIRSR000103-1"/>
    </source>
</evidence>
<keyword evidence="8" id="KW-1185">Reference proteome</keyword>
<dbReference type="Proteomes" id="UP000630887">
    <property type="component" value="Unassembled WGS sequence"/>
</dbReference>
<dbReference type="EMBL" id="BONI01000011">
    <property type="protein sequence ID" value="GIG05114.1"/>
    <property type="molecule type" value="Genomic_DNA"/>
</dbReference>
<keyword evidence="2" id="KW-0560">Oxidoreductase</keyword>
<dbReference type="InterPro" id="IPR051265">
    <property type="entry name" value="HIBADH-related_NP60_sf"/>
</dbReference>
<evidence type="ECO:0000256" key="3">
    <source>
        <dbReference type="ARBA" id="ARBA00023027"/>
    </source>
</evidence>
<dbReference type="GO" id="GO:0051287">
    <property type="term" value="F:NAD binding"/>
    <property type="evidence" value="ECO:0007669"/>
    <property type="project" value="InterPro"/>
</dbReference>
<dbReference type="GO" id="GO:0050661">
    <property type="term" value="F:NADP binding"/>
    <property type="evidence" value="ECO:0007669"/>
    <property type="project" value="InterPro"/>
</dbReference>
<dbReference type="AlphaFoldDB" id="A0A8J3KU23"/>
<dbReference type="InterPro" id="IPR013328">
    <property type="entry name" value="6PGD_dom2"/>
</dbReference>
<evidence type="ECO:0000259" key="5">
    <source>
        <dbReference type="Pfam" id="PF03446"/>
    </source>
</evidence>
<evidence type="ECO:0000313" key="7">
    <source>
        <dbReference type="EMBL" id="GIG05114.1"/>
    </source>
</evidence>
<dbReference type="GO" id="GO:0016491">
    <property type="term" value="F:oxidoreductase activity"/>
    <property type="evidence" value="ECO:0007669"/>
    <property type="project" value="UniProtKB-KW"/>
</dbReference>
<dbReference type="SUPFAM" id="SSF51735">
    <property type="entry name" value="NAD(P)-binding Rossmann-fold domains"/>
    <property type="match status" value="1"/>
</dbReference>
<dbReference type="InterPro" id="IPR015815">
    <property type="entry name" value="HIBADH-related"/>
</dbReference>
<evidence type="ECO:0000256" key="2">
    <source>
        <dbReference type="ARBA" id="ARBA00023002"/>
    </source>
</evidence>
<sequence>MGAGMARSLLRAGHEVTVWNRDPARARELAPAGAVPASTVAAAVTGAQAVVTMLFDAGATLSVKDELTAAMGPDAVWIQSATVGVDGIRELAQGVPRIVDAPVLGTRKPAEDGTLVVLASGDPSLLDRCRPVFEAVGSRTVVVGDMPGPASALKLVCNCWVALLNAGVAQSVQFARVLGLDPWLFLEAIDGTPTGAPYAQIKGAAMVSGDYAPSFAVDGIRKDLDLMVEAAGRTGLAPQLLTVTRDLYARASAAGLGDADIAAVVEAFTQPEASADGHGS</sequence>
<dbReference type="Gene3D" id="1.10.1040.10">
    <property type="entry name" value="N-(1-d-carboxylethyl)-l-norvaline Dehydrogenase, domain 2"/>
    <property type="match status" value="1"/>
</dbReference>
<dbReference type="Gene3D" id="3.40.50.720">
    <property type="entry name" value="NAD(P)-binding Rossmann-like Domain"/>
    <property type="match status" value="1"/>
</dbReference>
<dbReference type="InterPro" id="IPR029154">
    <property type="entry name" value="HIBADH-like_NADP-bd"/>
</dbReference>
<dbReference type="InterPro" id="IPR008927">
    <property type="entry name" value="6-PGluconate_DH-like_C_sf"/>
</dbReference>
<comment type="similarity">
    <text evidence="1">Belongs to the HIBADH-related family.</text>
</comment>
<dbReference type="InterPro" id="IPR036291">
    <property type="entry name" value="NAD(P)-bd_dom_sf"/>
</dbReference>
<evidence type="ECO:0000313" key="8">
    <source>
        <dbReference type="Proteomes" id="UP000630887"/>
    </source>
</evidence>
<evidence type="ECO:0000259" key="6">
    <source>
        <dbReference type="Pfam" id="PF14833"/>
    </source>
</evidence>
<feature type="domain" description="3-hydroxyisobutyrate dehydrogenase-like NAD-binding" evidence="6">
    <location>
        <begin position="148"/>
        <end position="267"/>
    </location>
</feature>
<feature type="domain" description="6-phosphogluconate dehydrogenase NADP-binding" evidence="5">
    <location>
        <begin position="1"/>
        <end position="144"/>
    </location>
</feature>
<dbReference type="Pfam" id="PF14833">
    <property type="entry name" value="NAD_binding_11"/>
    <property type="match status" value="1"/>
</dbReference>
<dbReference type="InterPro" id="IPR006115">
    <property type="entry name" value="6PGDH_NADP-bd"/>
</dbReference>
<proteinExistence type="inferred from homology"/>
<dbReference type="PIRSF" id="PIRSF000103">
    <property type="entry name" value="HIBADH"/>
    <property type="match status" value="1"/>
</dbReference>
<feature type="active site" evidence="4">
    <location>
        <position position="154"/>
    </location>
</feature>
<comment type="caution">
    <text evidence="7">The sequence shown here is derived from an EMBL/GenBank/DDBJ whole genome shotgun (WGS) entry which is preliminary data.</text>
</comment>
<evidence type="ECO:0000256" key="1">
    <source>
        <dbReference type="ARBA" id="ARBA00009080"/>
    </source>
</evidence>
<dbReference type="Pfam" id="PF03446">
    <property type="entry name" value="NAD_binding_2"/>
    <property type="match status" value="1"/>
</dbReference>
<accession>A0A8J3KU23</accession>
<dbReference type="SUPFAM" id="SSF48179">
    <property type="entry name" value="6-phosphogluconate dehydrogenase C-terminal domain-like"/>
    <property type="match status" value="1"/>
</dbReference>
<protein>
    <submittedName>
        <fullName evidence="7">3-hydroxyisobutyrate dehydrogenase</fullName>
    </submittedName>
</protein>
<organism evidence="7 8">
    <name type="scientific">Catellatospora coxensis</name>
    <dbReference type="NCBI Taxonomy" id="310354"/>
    <lineage>
        <taxon>Bacteria</taxon>
        <taxon>Bacillati</taxon>
        <taxon>Actinomycetota</taxon>
        <taxon>Actinomycetes</taxon>
        <taxon>Micromonosporales</taxon>
        <taxon>Micromonosporaceae</taxon>
        <taxon>Catellatospora</taxon>
    </lineage>
</organism>
<dbReference type="PANTHER" id="PTHR43580:SF2">
    <property type="entry name" value="CYTOKINE-LIKE NUCLEAR FACTOR N-PAC"/>
    <property type="match status" value="1"/>
</dbReference>
<keyword evidence="3" id="KW-0520">NAD</keyword>
<reference evidence="7 8" key="1">
    <citation type="submission" date="2021-01" db="EMBL/GenBank/DDBJ databases">
        <title>Whole genome shotgun sequence of Catellatospora coxensis NBRC 107359.</title>
        <authorList>
            <person name="Komaki H."/>
            <person name="Tamura T."/>
        </authorList>
    </citation>
    <scope>NUCLEOTIDE SEQUENCE [LARGE SCALE GENOMIC DNA]</scope>
    <source>
        <strain evidence="7 8">NBRC 107359</strain>
    </source>
</reference>
<dbReference type="PANTHER" id="PTHR43580">
    <property type="entry name" value="OXIDOREDUCTASE GLYR1-RELATED"/>
    <property type="match status" value="1"/>
</dbReference>
<gene>
    <name evidence="7" type="primary">mmsB</name>
    <name evidence="7" type="ORF">Cco03nite_18140</name>
</gene>
<name>A0A8J3KU23_9ACTN</name>